<dbReference type="InterPro" id="IPR010719">
    <property type="entry name" value="MnmM_MeTrfase"/>
</dbReference>
<accession>A0A517T409</accession>
<dbReference type="Proteomes" id="UP000319976">
    <property type="component" value="Chromosome"/>
</dbReference>
<dbReference type="SUPFAM" id="SSF53335">
    <property type="entry name" value="S-adenosyl-L-methionine-dependent methyltransferases"/>
    <property type="match status" value="1"/>
</dbReference>
<dbReference type="EMBL" id="CP036316">
    <property type="protein sequence ID" value="QDT63116.1"/>
    <property type="molecule type" value="Genomic_DNA"/>
</dbReference>
<proteinExistence type="predicted"/>
<keyword evidence="2" id="KW-1185">Reference proteome</keyword>
<evidence type="ECO:0008006" key="3">
    <source>
        <dbReference type="Google" id="ProtNLM"/>
    </source>
</evidence>
<sequence>MRLTEAVHNLLREVVQPGEIAIDATAGNGHDTLALAEMVGPGGHVYAFDNQPQAIEETARLLTAHDISHVTLIQVCHSRMNALIPEDCHGNITAVTFNLGYLPNGDHSHITHAVTTIPAIHHAISLLRDGGVIAVLAYTGHPGGAEEASEILDELRTMEKMGVKLEFDEDIESRIKNGVPVLLVVRK</sequence>
<evidence type="ECO:0000313" key="2">
    <source>
        <dbReference type="Proteomes" id="UP000319976"/>
    </source>
</evidence>
<dbReference type="PANTHER" id="PTHR35276">
    <property type="entry name" value="S-ADENOSYL-L-METHIONINE-DEPENDENT METHYLTRANSFERASES SUPERFAMILY PROTEIN"/>
    <property type="match status" value="1"/>
</dbReference>
<dbReference type="OrthoDB" id="9792989at2"/>
<dbReference type="InterPro" id="IPR029063">
    <property type="entry name" value="SAM-dependent_MTases_sf"/>
</dbReference>
<evidence type="ECO:0000313" key="1">
    <source>
        <dbReference type="EMBL" id="QDT63116.1"/>
    </source>
</evidence>
<name>A0A517T409_9PLAN</name>
<dbReference type="Pfam" id="PF06962">
    <property type="entry name" value="rRNA_methylase"/>
    <property type="match status" value="1"/>
</dbReference>
<dbReference type="AlphaFoldDB" id="A0A517T409"/>
<organism evidence="1 2">
    <name type="scientific">Calycomorphotria hydatis</name>
    <dbReference type="NCBI Taxonomy" id="2528027"/>
    <lineage>
        <taxon>Bacteria</taxon>
        <taxon>Pseudomonadati</taxon>
        <taxon>Planctomycetota</taxon>
        <taxon>Planctomycetia</taxon>
        <taxon>Planctomycetales</taxon>
        <taxon>Planctomycetaceae</taxon>
        <taxon>Calycomorphotria</taxon>
    </lineage>
</organism>
<protein>
    <recommendedName>
        <fullName evidence="3">16S rRNA m(4)C1402 methyltransferase</fullName>
    </recommendedName>
</protein>
<gene>
    <name evidence="1" type="ORF">V22_03160</name>
</gene>
<dbReference type="KEGG" id="chya:V22_03160"/>
<dbReference type="RefSeq" id="WP_145259181.1">
    <property type="nucleotide sequence ID" value="NZ_CP036316.1"/>
</dbReference>
<dbReference type="Gene3D" id="3.40.50.150">
    <property type="entry name" value="Vaccinia Virus protein VP39"/>
    <property type="match status" value="1"/>
</dbReference>
<dbReference type="PANTHER" id="PTHR35276:SF1">
    <property type="entry name" value="TRNA (MNM(5)S(2)U34)-METHYLTRANSFERASE, CHLOROPLASTIC"/>
    <property type="match status" value="1"/>
</dbReference>
<reference evidence="1 2" key="1">
    <citation type="submission" date="2019-02" db="EMBL/GenBank/DDBJ databases">
        <title>Deep-cultivation of Planctomycetes and their phenomic and genomic characterization uncovers novel biology.</title>
        <authorList>
            <person name="Wiegand S."/>
            <person name="Jogler M."/>
            <person name="Boedeker C."/>
            <person name="Pinto D."/>
            <person name="Vollmers J."/>
            <person name="Rivas-Marin E."/>
            <person name="Kohn T."/>
            <person name="Peeters S.H."/>
            <person name="Heuer A."/>
            <person name="Rast P."/>
            <person name="Oberbeckmann S."/>
            <person name="Bunk B."/>
            <person name="Jeske O."/>
            <person name="Meyerdierks A."/>
            <person name="Storesund J.E."/>
            <person name="Kallscheuer N."/>
            <person name="Luecker S."/>
            <person name="Lage O.M."/>
            <person name="Pohl T."/>
            <person name="Merkel B.J."/>
            <person name="Hornburger P."/>
            <person name="Mueller R.-W."/>
            <person name="Bruemmer F."/>
            <person name="Labrenz M."/>
            <person name="Spormann A.M."/>
            <person name="Op den Camp H."/>
            <person name="Overmann J."/>
            <person name="Amann R."/>
            <person name="Jetten M.S.M."/>
            <person name="Mascher T."/>
            <person name="Medema M.H."/>
            <person name="Devos D.P."/>
            <person name="Kaster A.-K."/>
            <person name="Ovreas L."/>
            <person name="Rohde M."/>
            <person name="Galperin M.Y."/>
            <person name="Jogler C."/>
        </authorList>
    </citation>
    <scope>NUCLEOTIDE SEQUENCE [LARGE SCALE GENOMIC DNA]</scope>
    <source>
        <strain evidence="1 2">V22</strain>
    </source>
</reference>